<dbReference type="SUPFAM" id="SSF46785">
    <property type="entry name" value="Winged helix' DNA-binding domain"/>
    <property type="match status" value="1"/>
</dbReference>
<dbReference type="Gene3D" id="1.10.10.10">
    <property type="entry name" value="Winged helix-like DNA-binding domain superfamily/Winged helix DNA-binding domain"/>
    <property type="match status" value="1"/>
</dbReference>
<comment type="caution">
    <text evidence="1">The sequence shown here is derived from an EMBL/GenBank/DDBJ whole genome shotgun (WGS) entry which is preliminary data.</text>
</comment>
<keyword evidence="2" id="KW-1185">Reference proteome</keyword>
<dbReference type="RefSeq" id="WP_106458971.1">
    <property type="nucleotide sequence ID" value="NZ_PXOH01000037.1"/>
</dbReference>
<proteinExistence type="predicted"/>
<dbReference type="Proteomes" id="UP000239001">
    <property type="component" value="Unassembled WGS sequence"/>
</dbReference>
<dbReference type="OrthoDB" id="423570at2"/>
<dbReference type="InterPro" id="IPR036388">
    <property type="entry name" value="WH-like_DNA-bd_sf"/>
</dbReference>
<protein>
    <submittedName>
        <fullName evidence="1">Transcription factor RcaD</fullName>
    </submittedName>
</protein>
<dbReference type="InterPro" id="IPR036390">
    <property type="entry name" value="WH_DNA-bd_sf"/>
</dbReference>
<name>A0A2T1LS80_9CHRO</name>
<evidence type="ECO:0000313" key="1">
    <source>
        <dbReference type="EMBL" id="PSF32474.1"/>
    </source>
</evidence>
<sequence length="252" mass="28738">MNIDCLNFLLRLYESNHHRVYLAKWSKFKGKNQICEQLGERGLVDFTREIATVKITPAGQGLLELNTVNLLISEIEYKVLKKIAKFSEITPSKLLGKSLKAADCQSIINSFCEKGLISTTTKKKRNHCEVWLTQKGLECIQQVNDYFLNWENSFTKVPKKPKEKPTDEAILQMIIQLDQELGTNNYLPIFHLRKALQPPLSRSELDQAIYRLQGKDKIEVSTLAEVKAYSIEEIDTGIPQPVGGPLFFIIVN</sequence>
<reference evidence="1 2" key="2">
    <citation type="submission" date="2018-03" db="EMBL/GenBank/DDBJ databases">
        <authorList>
            <person name="Keele B.F."/>
        </authorList>
    </citation>
    <scope>NUCLEOTIDE SEQUENCE [LARGE SCALE GENOMIC DNA]</scope>
    <source>
        <strain evidence="1 2">CCALA 016</strain>
    </source>
</reference>
<organism evidence="1 2">
    <name type="scientific">Aphanothece hegewaldii CCALA 016</name>
    <dbReference type="NCBI Taxonomy" id="2107694"/>
    <lineage>
        <taxon>Bacteria</taxon>
        <taxon>Bacillati</taxon>
        <taxon>Cyanobacteriota</taxon>
        <taxon>Cyanophyceae</taxon>
        <taxon>Oscillatoriophycideae</taxon>
        <taxon>Chroococcales</taxon>
        <taxon>Aphanothecaceae</taxon>
        <taxon>Aphanothece</taxon>
    </lineage>
</organism>
<gene>
    <name evidence="1" type="ORF">C7H19_21500</name>
</gene>
<accession>A0A2T1LS80</accession>
<evidence type="ECO:0000313" key="2">
    <source>
        <dbReference type="Proteomes" id="UP000239001"/>
    </source>
</evidence>
<reference evidence="1 2" key="1">
    <citation type="submission" date="2018-03" db="EMBL/GenBank/DDBJ databases">
        <title>The ancient ancestry and fast evolution of plastids.</title>
        <authorList>
            <person name="Moore K.R."/>
            <person name="Magnabosco C."/>
            <person name="Momper L."/>
            <person name="Gold D.A."/>
            <person name="Bosak T."/>
            <person name="Fournier G.P."/>
        </authorList>
    </citation>
    <scope>NUCLEOTIDE SEQUENCE [LARGE SCALE GENOMIC DNA]</scope>
    <source>
        <strain evidence="1 2">CCALA 016</strain>
    </source>
</reference>
<dbReference type="EMBL" id="PXOH01000037">
    <property type="protein sequence ID" value="PSF32474.1"/>
    <property type="molecule type" value="Genomic_DNA"/>
</dbReference>
<dbReference type="AlphaFoldDB" id="A0A2T1LS80"/>